<organism evidence="3 4">
    <name type="scientific">Paramecium primaurelia</name>
    <dbReference type="NCBI Taxonomy" id="5886"/>
    <lineage>
        <taxon>Eukaryota</taxon>
        <taxon>Sar</taxon>
        <taxon>Alveolata</taxon>
        <taxon>Ciliophora</taxon>
        <taxon>Intramacronucleata</taxon>
        <taxon>Oligohymenophorea</taxon>
        <taxon>Peniculida</taxon>
        <taxon>Parameciidae</taxon>
        <taxon>Paramecium</taxon>
    </lineage>
</organism>
<dbReference type="InterPro" id="IPR020084">
    <property type="entry name" value="NUDIX_hydrolase_CS"/>
</dbReference>
<dbReference type="PANTHER" id="PTHR21340">
    <property type="entry name" value="DIADENOSINE 5,5-P1,P4-TETRAPHOSPHATE PYROPHOSPHOHYDROLASE MUTT"/>
    <property type="match status" value="1"/>
</dbReference>
<dbReference type="GO" id="GO:0004081">
    <property type="term" value="F:bis(5'-nucleosyl)-tetraphosphatase (asymmetrical) activity"/>
    <property type="evidence" value="ECO:0007669"/>
    <property type="project" value="TreeGrafter"/>
</dbReference>
<dbReference type="PANTHER" id="PTHR21340:SF0">
    <property type="entry name" value="BIS(5'-NUCLEOSYL)-TETRAPHOSPHATASE [ASYMMETRICAL]"/>
    <property type="match status" value="1"/>
</dbReference>
<comment type="caution">
    <text evidence="3">The sequence shown here is derived from an EMBL/GenBank/DDBJ whole genome shotgun (WGS) entry which is preliminary data.</text>
</comment>
<dbReference type="InterPro" id="IPR000086">
    <property type="entry name" value="NUDIX_hydrolase_dom"/>
</dbReference>
<sequence>MQKQFFDRIGIVLIVVRNKNNQYLAVLETKNRGWWLPGGRVDPGEQFEKAALRETLEEAGINVTLKGVLRVEQDIDQFSCFMRIKIVYYAEPTDQNQVPKKIADKESEMATWVDYNKLHELGKTKEGWRGLELQQWANYIEQGGNIMPLCTVSKEGANVEMAKPFTIKEIKQN</sequence>
<feature type="domain" description="Nudix hydrolase" evidence="2">
    <location>
        <begin position="7"/>
        <end position="135"/>
    </location>
</feature>
<evidence type="ECO:0000256" key="1">
    <source>
        <dbReference type="ARBA" id="ARBA00022801"/>
    </source>
</evidence>
<accession>A0A8S1Q4S5</accession>
<dbReference type="OMA" id="NVEMAKP"/>
<evidence type="ECO:0000313" key="4">
    <source>
        <dbReference type="Proteomes" id="UP000688137"/>
    </source>
</evidence>
<dbReference type="Proteomes" id="UP000688137">
    <property type="component" value="Unassembled WGS sequence"/>
</dbReference>
<proteinExistence type="predicted"/>
<evidence type="ECO:0000313" key="3">
    <source>
        <dbReference type="EMBL" id="CAD8110025.1"/>
    </source>
</evidence>
<dbReference type="GO" id="GO:0006167">
    <property type="term" value="P:AMP biosynthetic process"/>
    <property type="evidence" value="ECO:0007669"/>
    <property type="project" value="TreeGrafter"/>
</dbReference>
<dbReference type="EMBL" id="CAJJDM010000146">
    <property type="protein sequence ID" value="CAD8110025.1"/>
    <property type="molecule type" value="Genomic_DNA"/>
</dbReference>
<dbReference type="AlphaFoldDB" id="A0A8S1Q4S5"/>
<name>A0A8S1Q4S5_PARPR</name>
<dbReference type="PROSITE" id="PS00893">
    <property type="entry name" value="NUDIX_BOX"/>
    <property type="match status" value="1"/>
</dbReference>
<dbReference type="Pfam" id="PF00293">
    <property type="entry name" value="NUDIX"/>
    <property type="match status" value="1"/>
</dbReference>
<keyword evidence="4" id="KW-1185">Reference proteome</keyword>
<protein>
    <recommendedName>
        <fullName evidence="2">Nudix hydrolase domain-containing protein</fullName>
    </recommendedName>
</protein>
<keyword evidence="1" id="KW-0378">Hydrolase</keyword>
<reference evidence="3" key="1">
    <citation type="submission" date="2021-01" db="EMBL/GenBank/DDBJ databases">
        <authorList>
            <consortium name="Genoscope - CEA"/>
            <person name="William W."/>
        </authorList>
    </citation>
    <scope>NUCLEOTIDE SEQUENCE</scope>
</reference>
<dbReference type="GO" id="GO:0006754">
    <property type="term" value="P:ATP biosynthetic process"/>
    <property type="evidence" value="ECO:0007669"/>
    <property type="project" value="TreeGrafter"/>
</dbReference>
<dbReference type="PROSITE" id="PS51462">
    <property type="entry name" value="NUDIX"/>
    <property type="match status" value="1"/>
</dbReference>
<dbReference type="InterPro" id="IPR051325">
    <property type="entry name" value="Nudix_hydrolase_domain"/>
</dbReference>
<dbReference type="CDD" id="cd02883">
    <property type="entry name" value="NUDIX_Hydrolase"/>
    <property type="match status" value="1"/>
</dbReference>
<evidence type="ECO:0000259" key="2">
    <source>
        <dbReference type="PROSITE" id="PS51462"/>
    </source>
</evidence>
<gene>
    <name evidence="3" type="ORF">PPRIM_AZ9-3.1.T1420128</name>
</gene>